<comment type="function">
    <text evidence="1">Multidrug efflux pump.</text>
</comment>
<dbReference type="GO" id="GO:0042910">
    <property type="term" value="F:xenobiotic transmembrane transporter activity"/>
    <property type="evidence" value="ECO:0007669"/>
    <property type="project" value="InterPro"/>
</dbReference>
<evidence type="ECO:0000256" key="3">
    <source>
        <dbReference type="ARBA" id="ARBA00010199"/>
    </source>
</evidence>
<dbReference type="EMBL" id="LGCM01000003">
    <property type="protein sequence ID" value="KPL91543.1"/>
    <property type="molecule type" value="Genomic_DNA"/>
</dbReference>
<dbReference type="GO" id="GO:0006811">
    <property type="term" value="P:monoatomic ion transport"/>
    <property type="evidence" value="ECO:0007669"/>
    <property type="project" value="UniProtKB-KW"/>
</dbReference>
<dbReference type="AlphaFoldDB" id="A0A0M8JPR1"/>
<evidence type="ECO:0000313" key="14">
    <source>
        <dbReference type="EMBL" id="GAP19129.1"/>
    </source>
</evidence>
<dbReference type="PANTHER" id="PTHR43298:SF2">
    <property type="entry name" value="FMN_FAD EXPORTER YEEO-RELATED"/>
    <property type="match status" value="1"/>
</dbReference>
<feature type="transmembrane region" description="Helical" evidence="13">
    <location>
        <begin position="193"/>
        <end position="214"/>
    </location>
</feature>
<dbReference type="RefSeq" id="WP_062419436.1">
    <property type="nucleotide sequence ID" value="NZ_BBXZ01000159.1"/>
</dbReference>
<name>A0A0M8JPR1_9CHLR</name>
<dbReference type="InterPro" id="IPR048279">
    <property type="entry name" value="MdtK-like"/>
</dbReference>
<accession>A0A0M8JPR1</accession>
<evidence type="ECO:0000256" key="11">
    <source>
        <dbReference type="ARBA" id="ARBA00023136"/>
    </source>
</evidence>
<evidence type="ECO:0000256" key="1">
    <source>
        <dbReference type="ARBA" id="ARBA00003408"/>
    </source>
</evidence>
<feature type="transmembrane region" description="Helical" evidence="13">
    <location>
        <begin position="318"/>
        <end position="340"/>
    </location>
</feature>
<feature type="transmembrane region" description="Helical" evidence="13">
    <location>
        <begin position="54"/>
        <end position="76"/>
    </location>
</feature>
<evidence type="ECO:0000256" key="12">
    <source>
        <dbReference type="ARBA" id="ARBA00031636"/>
    </source>
</evidence>
<evidence type="ECO:0000256" key="8">
    <source>
        <dbReference type="ARBA" id="ARBA00022692"/>
    </source>
</evidence>
<dbReference type="InterPro" id="IPR002528">
    <property type="entry name" value="MATE_fam"/>
</dbReference>
<dbReference type="GO" id="GO:0005886">
    <property type="term" value="C:plasma membrane"/>
    <property type="evidence" value="ECO:0007669"/>
    <property type="project" value="UniProtKB-SubCell"/>
</dbReference>
<evidence type="ECO:0000256" key="6">
    <source>
        <dbReference type="ARBA" id="ARBA00022449"/>
    </source>
</evidence>
<keyword evidence="11 13" id="KW-0472">Membrane</keyword>
<evidence type="ECO:0000256" key="7">
    <source>
        <dbReference type="ARBA" id="ARBA00022475"/>
    </source>
</evidence>
<feature type="transmembrane region" description="Helical" evidence="13">
    <location>
        <begin position="14"/>
        <end position="34"/>
    </location>
</feature>
<evidence type="ECO:0000256" key="9">
    <source>
        <dbReference type="ARBA" id="ARBA00022989"/>
    </source>
</evidence>
<evidence type="ECO:0000313" key="15">
    <source>
        <dbReference type="EMBL" id="KPL91543.1"/>
    </source>
</evidence>
<dbReference type="Proteomes" id="UP000050501">
    <property type="component" value="Unassembled WGS sequence"/>
</dbReference>
<keyword evidence="6" id="KW-0050">Antiport</keyword>
<feature type="transmembrane region" description="Helical" evidence="13">
    <location>
        <begin position="129"/>
        <end position="147"/>
    </location>
</feature>
<dbReference type="CDD" id="cd13134">
    <property type="entry name" value="MATE_like_8"/>
    <property type="match status" value="1"/>
</dbReference>
<evidence type="ECO:0000256" key="4">
    <source>
        <dbReference type="ARBA" id="ARBA00020268"/>
    </source>
</evidence>
<feature type="transmembrane region" description="Helical" evidence="13">
    <location>
        <begin position="159"/>
        <end position="181"/>
    </location>
</feature>
<keyword evidence="7" id="KW-1003">Cell membrane</keyword>
<evidence type="ECO:0000256" key="10">
    <source>
        <dbReference type="ARBA" id="ARBA00023065"/>
    </source>
</evidence>
<keyword evidence="9 13" id="KW-1133">Transmembrane helix</keyword>
<proteinExistence type="inferred from homology"/>
<protein>
    <recommendedName>
        <fullName evidence="4">Probable multidrug resistance protein NorM</fullName>
    </recommendedName>
    <alternativeName>
        <fullName evidence="12">Multidrug-efflux transporter</fullName>
    </alternativeName>
</protein>
<dbReference type="InterPro" id="IPR050222">
    <property type="entry name" value="MATE_MdtK"/>
</dbReference>
<dbReference type="STRING" id="229921.ADN01_01060"/>
<organism evidence="14">
    <name type="scientific">Levilinea saccharolytica</name>
    <dbReference type="NCBI Taxonomy" id="229921"/>
    <lineage>
        <taxon>Bacteria</taxon>
        <taxon>Bacillati</taxon>
        <taxon>Chloroflexota</taxon>
        <taxon>Anaerolineae</taxon>
        <taxon>Anaerolineales</taxon>
        <taxon>Anaerolineaceae</taxon>
        <taxon>Levilinea</taxon>
    </lineage>
</organism>
<keyword evidence="5" id="KW-0813">Transport</keyword>
<dbReference type="PANTHER" id="PTHR43298">
    <property type="entry name" value="MULTIDRUG RESISTANCE PROTEIN NORM-RELATED"/>
    <property type="match status" value="1"/>
</dbReference>
<reference evidence="15 16" key="2">
    <citation type="submission" date="2015-07" db="EMBL/GenBank/DDBJ databases">
        <title>Genome sequence of Levilinea saccharolytica DSM 16555.</title>
        <authorList>
            <person name="Hemp J."/>
            <person name="Ward L.M."/>
            <person name="Pace L.A."/>
            <person name="Fischer W.W."/>
        </authorList>
    </citation>
    <scope>NUCLEOTIDE SEQUENCE [LARGE SCALE GENOMIC DNA]</scope>
    <source>
        <strain evidence="15 16">KIBI-1</strain>
    </source>
</reference>
<dbReference type="EMBL" id="DF967975">
    <property type="protein sequence ID" value="GAP19129.1"/>
    <property type="molecule type" value="Genomic_DNA"/>
</dbReference>
<comment type="subcellular location">
    <subcellularLocation>
        <location evidence="2">Cell membrane</location>
        <topology evidence="2">Multi-pass membrane protein</topology>
    </subcellularLocation>
</comment>
<feature type="transmembrane region" description="Helical" evidence="13">
    <location>
        <begin position="88"/>
        <end position="109"/>
    </location>
</feature>
<comment type="similarity">
    <text evidence="3">Belongs to the multi antimicrobial extrusion (MATE) (TC 2.A.66.1) family.</text>
</comment>
<keyword evidence="8 13" id="KW-0812">Transmembrane</keyword>
<keyword evidence="16" id="KW-1185">Reference proteome</keyword>
<gene>
    <name evidence="15" type="ORF">ADN01_01060</name>
    <name evidence="14" type="ORF">LSAC_03028</name>
</gene>
<sequence>MFQDREYFNSLRKIAVPIIIQQFVWSALNLLDVVMIGQLGDASVAGVGLANQVFFLLTFLLFGTSSGAAVFTAQYWGKGDVTSIRKVLGLSLGVSFVGSLLFTVVAVAIPNTVLSIYSRDPEVIAIGGRYLRIVAISYIPTAVTFAYGSVLRSIGNTRLPMITTVIALVIKTAISYVLIFGHFGAPVMGVEGAAIGTAVARVLQIFILIIPIYTQKLPIAAKLKEMGGFSPEFVKAYIKVGLPVMVQEVLWSLGMSTYNLVYAHIGTQSIAAVNIAGTIENLAFVIFIGISDACAVIIGNQIGANNEANAKRYARYSLTLVTLGGFLVGVLIWLSSGLILELYEISPEAHDFAIKVLTVMAFTLWVKVSNMTIIVGILRSGGDTRYALILEMLTIWLVGVPLALLGAFVFHLPVYWVVLMVAAEELCKYIIGLQRFATGRWVNNLVQHAA</sequence>
<dbReference type="GO" id="GO:0015297">
    <property type="term" value="F:antiporter activity"/>
    <property type="evidence" value="ECO:0007669"/>
    <property type="project" value="UniProtKB-KW"/>
</dbReference>
<evidence type="ECO:0000313" key="16">
    <source>
        <dbReference type="Proteomes" id="UP000050501"/>
    </source>
</evidence>
<dbReference type="OrthoDB" id="9776324at2"/>
<keyword evidence="10" id="KW-0406">Ion transport</keyword>
<feature type="transmembrane region" description="Helical" evidence="13">
    <location>
        <begin position="352"/>
        <end position="375"/>
    </location>
</feature>
<dbReference type="Pfam" id="PF01554">
    <property type="entry name" value="MatE"/>
    <property type="match status" value="2"/>
</dbReference>
<evidence type="ECO:0000256" key="5">
    <source>
        <dbReference type="ARBA" id="ARBA00022448"/>
    </source>
</evidence>
<evidence type="ECO:0000256" key="13">
    <source>
        <dbReference type="SAM" id="Phobius"/>
    </source>
</evidence>
<evidence type="ECO:0000256" key="2">
    <source>
        <dbReference type="ARBA" id="ARBA00004651"/>
    </source>
</evidence>
<reference evidence="14" key="1">
    <citation type="journal article" date="2015" name="Genome Announc.">
        <title>Draft Genome Sequences of Anaerolinea thermolimosa IMO-1, Bellilinea caldifistulae GOMI-1, Leptolinea tardivitalis YMTK-2, Levilinea saccharolytica KIBI-1, Longilinea arvoryzae KOME-1, Previously Described as Members of the Class Anaerolineae (Chloroflexi).</title>
        <authorList>
            <person name="Matsuura N."/>
            <person name="Tourlousse M.D."/>
            <person name="Ohashi A."/>
            <person name="Hugenholtz P."/>
            <person name="Sekiguchi Y."/>
        </authorList>
    </citation>
    <scope>NUCLEOTIDE SEQUENCE</scope>
    <source>
        <strain evidence="14">KIBI-1</strain>
    </source>
</reference>
<dbReference type="PIRSF" id="PIRSF006603">
    <property type="entry name" value="DinF"/>
    <property type="match status" value="1"/>
</dbReference>
<feature type="transmembrane region" description="Helical" evidence="13">
    <location>
        <begin position="387"/>
        <end position="408"/>
    </location>
</feature>
<dbReference type="NCBIfam" id="TIGR00797">
    <property type="entry name" value="matE"/>
    <property type="match status" value="1"/>
</dbReference>